<organism evidence="3 4">
    <name type="scientific">Circinella minor</name>
    <dbReference type="NCBI Taxonomy" id="1195481"/>
    <lineage>
        <taxon>Eukaryota</taxon>
        <taxon>Fungi</taxon>
        <taxon>Fungi incertae sedis</taxon>
        <taxon>Mucoromycota</taxon>
        <taxon>Mucoromycotina</taxon>
        <taxon>Mucoromycetes</taxon>
        <taxon>Mucorales</taxon>
        <taxon>Lichtheimiaceae</taxon>
        <taxon>Circinella</taxon>
    </lineage>
</organism>
<dbReference type="Pfam" id="PF05042">
    <property type="entry name" value="Caleosin"/>
    <property type="match status" value="1"/>
</dbReference>
<reference evidence="3 4" key="1">
    <citation type="submission" date="2020-12" db="EMBL/GenBank/DDBJ databases">
        <title>Metabolic potential, ecology and presence of endohyphal bacteria is reflected in genomic diversity of Mucoromycotina.</title>
        <authorList>
            <person name="Muszewska A."/>
            <person name="Okrasinska A."/>
            <person name="Steczkiewicz K."/>
            <person name="Drgas O."/>
            <person name="Orlowska M."/>
            <person name="Perlinska-Lenart U."/>
            <person name="Aleksandrzak-Piekarczyk T."/>
            <person name="Szatraj K."/>
            <person name="Zielenkiewicz U."/>
            <person name="Pilsyk S."/>
            <person name="Malc E."/>
            <person name="Mieczkowski P."/>
            <person name="Kruszewska J.S."/>
            <person name="Biernat P."/>
            <person name="Pawlowska J."/>
        </authorList>
    </citation>
    <scope>NUCLEOTIDE SEQUENCE [LARGE SCALE GENOMIC DNA]</scope>
    <source>
        <strain evidence="3 4">CBS 142.35</strain>
    </source>
</reference>
<feature type="compositionally biased region" description="Low complexity" evidence="2">
    <location>
        <begin position="319"/>
        <end position="351"/>
    </location>
</feature>
<gene>
    <name evidence="3" type="ORF">INT45_001847</name>
</gene>
<feature type="compositionally biased region" description="Basic and acidic residues" evidence="2">
    <location>
        <begin position="81"/>
        <end position="92"/>
    </location>
</feature>
<feature type="region of interest" description="Disordered" evidence="2">
    <location>
        <begin position="1"/>
        <end position="245"/>
    </location>
</feature>
<proteinExistence type="inferred from homology"/>
<evidence type="ECO:0000313" key="4">
    <source>
        <dbReference type="Proteomes" id="UP000646827"/>
    </source>
</evidence>
<evidence type="ECO:0000256" key="2">
    <source>
        <dbReference type="SAM" id="MobiDB-lite"/>
    </source>
</evidence>
<protein>
    <submittedName>
        <fullName evidence="3">Uncharacterized protein</fullName>
    </submittedName>
</protein>
<name>A0A8H7RUM2_9FUNG</name>
<comment type="similarity">
    <text evidence="1">Belongs to the caleosin family.</text>
</comment>
<dbReference type="InterPro" id="IPR007736">
    <property type="entry name" value="Caleosin-related"/>
</dbReference>
<feature type="compositionally biased region" description="Low complexity" evidence="2">
    <location>
        <begin position="217"/>
        <end position="235"/>
    </location>
</feature>
<feature type="compositionally biased region" description="Low complexity" evidence="2">
    <location>
        <begin position="54"/>
        <end position="73"/>
    </location>
</feature>
<accession>A0A8H7RUM2</accession>
<feature type="compositionally biased region" description="Low complexity" evidence="2">
    <location>
        <begin position="359"/>
        <end position="376"/>
    </location>
</feature>
<dbReference type="AlphaFoldDB" id="A0A8H7RUM2"/>
<sequence>MSTPDETKGRRKVKRSITKRAGSKVRHLLQRARGKKDHHNSSSADDDENGSHMNTSTSNLSQHSSSGGSLTTEGTDDDELHDTTRNNTKDSKFSLASSGGSGSAKPEKTADRFITTPHDGYRSRKTSTASSYEKYDRQRVSLDNSSTGNKIISMDHRKRATSSPKPIAPSSDVVSSNKNKQSSSIIVVPAAATVLSPPESPISPSTPKRTSGHSVTSQSVEDLSVGSSSISSLPSNDKESSIVLVPPNKNNNEIIQEKNNVEAKSLKEEKNMTKEKKEKKIETVPYNINDNKEVLQQQQQQENGKESIILVDENSYVLPSTKKSTPASTNTTTPTTFDNNAAVDVNSSNKETNTDDTNETTTTTTTTTNKKSNDSSSISTSTELIVIGKEEVFKRVAYFDKKHRGKITMLDTFASLRGLGYNWIFAIPATFIMHLRLSPLTVSPHQSYSLRDWFSWPIYTERVAQALVNHTPWIHRRDQVNKWIDSYGHNKGSVRGLTFWDGFRVLRGAERTTLRWWQFRLWLVHRLQWILTYSILHDPQTRMVTQPALEYLCPSPSST</sequence>
<comment type="caution">
    <text evidence="3">The sequence shown here is derived from an EMBL/GenBank/DDBJ whole genome shotgun (WGS) entry which is preliminary data.</text>
</comment>
<feature type="compositionally biased region" description="Basic residues" evidence="2">
    <location>
        <begin position="9"/>
        <end position="38"/>
    </location>
</feature>
<dbReference type="Proteomes" id="UP000646827">
    <property type="component" value="Unassembled WGS sequence"/>
</dbReference>
<feature type="region of interest" description="Disordered" evidence="2">
    <location>
        <begin position="319"/>
        <end position="376"/>
    </location>
</feature>
<evidence type="ECO:0000256" key="1">
    <source>
        <dbReference type="ARBA" id="ARBA00006765"/>
    </source>
</evidence>
<keyword evidence="4" id="KW-1185">Reference proteome</keyword>
<feature type="compositionally biased region" description="Polar residues" evidence="2">
    <location>
        <begin position="141"/>
        <end position="150"/>
    </location>
</feature>
<dbReference type="EMBL" id="JAEPRB010000346">
    <property type="protein sequence ID" value="KAG2216918.1"/>
    <property type="molecule type" value="Genomic_DNA"/>
</dbReference>
<dbReference type="OrthoDB" id="2288043at2759"/>
<evidence type="ECO:0000313" key="3">
    <source>
        <dbReference type="EMBL" id="KAG2216918.1"/>
    </source>
</evidence>
<feature type="compositionally biased region" description="Low complexity" evidence="2">
    <location>
        <begin position="170"/>
        <end position="184"/>
    </location>
</feature>